<comment type="subcellular location">
    <subcellularLocation>
        <location evidence="5">Cytoplasm</location>
    </subcellularLocation>
    <text evidence="5">Localizes to the division site, in a FtsZ-dependent manner.</text>
</comment>
<dbReference type="AlphaFoldDB" id="A0A415E4L9"/>
<keyword evidence="5" id="KW-0963">Cytoplasm</keyword>
<evidence type="ECO:0000256" key="1">
    <source>
        <dbReference type="ARBA" id="ARBA00022618"/>
    </source>
</evidence>
<gene>
    <name evidence="5" type="primary">sepF</name>
    <name evidence="7" type="ORF">DW099_09455</name>
</gene>
<dbReference type="STRING" id="1776384.GCA_900086585_04253"/>
<evidence type="ECO:0000313" key="8">
    <source>
        <dbReference type="Proteomes" id="UP000284841"/>
    </source>
</evidence>
<feature type="compositionally biased region" description="Basic and acidic residues" evidence="6">
    <location>
        <begin position="154"/>
        <end position="171"/>
    </location>
</feature>
<evidence type="ECO:0000256" key="4">
    <source>
        <dbReference type="ARBA" id="ARBA00044936"/>
    </source>
</evidence>
<dbReference type="InterPro" id="IPR038594">
    <property type="entry name" value="SepF-like_sf"/>
</dbReference>
<evidence type="ECO:0000313" key="7">
    <source>
        <dbReference type="EMBL" id="RHJ88596.1"/>
    </source>
</evidence>
<keyword evidence="8" id="KW-1185">Reference proteome</keyword>
<dbReference type="GeneID" id="83006521"/>
<evidence type="ECO:0000256" key="3">
    <source>
        <dbReference type="ARBA" id="ARBA00023306"/>
    </source>
</evidence>
<keyword evidence="3 5" id="KW-0131">Cell cycle</keyword>
<evidence type="ECO:0000256" key="6">
    <source>
        <dbReference type="SAM" id="MobiDB-lite"/>
    </source>
</evidence>
<comment type="caution">
    <text evidence="7">The sequence shown here is derived from an EMBL/GenBank/DDBJ whole genome shotgun (WGS) entry which is preliminary data.</text>
</comment>
<dbReference type="Proteomes" id="UP000284841">
    <property type="component" value="Unassembled WGS sequence"/>
</dbReference>
<protein>
    <recommendedName>
        <fullName evidence="5">Cell division protein SepF</fullName>
    </recommendedName>
</protein>
<dbReference type="GO" id="GO:0000917">
    <property type="term" value="P:division septum assembly"/>
    <property type="evidence" value="ECO:0007669"/>
    <property type="project" value="UniProtKB-KW"/>
</dbReference>
<evidence type="ECO:0000256" key="2">
    <source>
        <dbReference type="ARBA" id="ARBA00023210"/>
    </source>
</evidence>
<comment type="function">
    <text evidence="4 5">Cell division protein that is part of the divisome complex and is recruited early to the Z-ring. Probably stimulates Z-ring formation, perhaps through the cross-linking of FtsZ protofilaments. Its function overlaps with FtsA.</text>
</comment>
<dbReference type="InterPro" id="IPR007561">
    <property type="entry name" value="Cell_div_SepF/SepF-rel"/>
</dbReference>
<dbReference type="HAMAP" id="MF_01197">
    <property type="entry name" value="SepF"/>
    <property type="match status" value="1"/>
</dbReference>
<dbReference type="GO" id="GO:0005737">
    <property type="term" value="C:cytoplasm"/>
    <property type="evidence" value="ECO:0007669"/>
    <property type="project" value="UniProtKB-SubCell"/>
</dbReference>
<name>A0A415E4L9_9FIRM</name>
<accession>A0A415E4L9</accession>
<sequence>MGFAESIKKVIGIEELDDDEMITEEEVNAAKEKIAKEPRRSYVSDTVTTEKKPKPPMSSSSSKASEKRFSVTNTSAFKLVLIEPKAFEECPKLVDSLKGRRPVIINLEKLETEVARKIFDFMSGATYALNGNVQKVANNIFIFAPENVDISSSQDERTAFDFSSDEKSPWR</sequence>
<reference evidence="7 8" key="1">
    <citation type="submission" date="2018-08" db="EMBL/GenBank/DDBJ databases">
        <title>A genome reference for cultivated species of the human gut microbiota.</title>
        <authorList>
            <person name="Zou Y."/>
            <person name="Xue W."/>
            <person name="Luo G."/>
        </authorList>
    </citation>
    <scope>NUCLEOTIDE SEQUENCE [LARGE SCALE GENOMIC DNA]</scope>
    <source>
        <strain evidence="7 8">AM07-24</strain>
    </source>
</reference>
<dbReference type="OrthoDB" id="9815206at2"/>
<comment type="similarity">
    <text evidence="5">Belongs to the SepF family.</text>
</comment>
<organism evidence="7 8">
    <name type="scientific">Emergencia timonensis</name>
    <dbReference type="NCBI Taxonomy" id="1776384"/>
    <lineage>
        <taxon>Bacteria</taxon>
        <taxon>Bacillati</taxon>
        <taxon>Bacillota</taxon>
        <taxon>Clostridia</taxon>
        <taxon>Peptostreptococcales</taxon>
        <taxon>Anaerovoracaceae</taxon>
        <taxon>Emergencia</taxon>
    </lineage>
</organism>
<feature type="region of interest" description="Disordered" evidence="6">
    <location>
        <begin position="27"/>
        <end position="68"/>
    </location>
</feature>
<dbReference type="Gene3D" id="3.30.110.150">
    <property type="entry name" value="SepF-like protein"/>
    <property type="match status" value="1"/>
</dbReference>
<dbReference type="InterPro" id="IPR023052">
    <property type="entry name" value="Cell_div_SepF"/>
</dbReference>
<dbReference type="EMBL" id="QRMS01000002">
    <property type="protein sequence ID" value="RHJ88596.1"/>
    <property type="molecule type" value="Genomic_DNA"/>
</dbReference>
<proteinExistence type="inferred from homology"/>
<dbReference type="PANTHER" id="PTHR35798:SF1">
    <property type="entry name" value="CELL DIVISION PROTEIN SEPF"/>
    <property type="match status" value="1"/>
</dbReference>
<dbReference type="GO" id="GO:0043093">
    <property type="term" value="P:FtsZ-dependent cytokinesis"/>
    <property type="evidence" value="ECO:0007669"/>
    <property type="project" value="UniProtKB-UniRule"/>
</dbReference>
<keyword evidence="1 5" id="KW-0132">Cell division</keyword>
<dbReference type="PANTHER" id="PTHR35798">
    <property type="entry name" value="CELL DIVISION PROTEIN SEPF"/>
    <property type="match status" value="1"/>
</dbReference>
<comment type="subunit">
    <text evidence="5">Homodimer. Interacts with FtsZ.</text>
</comment>
<dbReference type="Pfam" id="PF04472">
    <property type="entry name" value="SepF"/>
    <property type="match status" value="1"/>
</dbReference>
<keyword evidence="2 5" id="KW-0717">Septation</keyword>
<feature type="region of interest" description="Disordered" evidence="6">
    <location>
        <begin position="152"/>
        <end position="171"/>
    </location>
</feature>
<evidence type="ECO:0000256" key="5">
    <source>
        <dbReference type="HAMAP-Rule" id="MF_01197"/>
    </source>
</evidence>
<dbReference type="RefSeq" id="WP_067542982.1">
    <property type="nucleotide sequence ID" value="NZ_AP025567.1"/>
</dbReference>
<feature type="compositionally biased region" description="Basic and acidic residues" evidence="6">
    <location>
        <begin position="28"/>
        <end position="53"/>
    </location>
</feature>